<evidence type="ECO:0000256" key="1">
    <source>
        <dbReference type="SAM" id="MobiDB-lite"/>
    </source>
</evidence>
<gene>
    <name evidence="2" type="ORF">ACFFLI_09530</name>
</gene>
<dbReference type="Pfam" id="PF14265">
    <property type="entry name" value="DUF4355"/>
    <property type="match status" value="1"/>
</dbReference>
<comment type="caution">
    <text evidence="2">The sequence shown here is derived from an EMBL/GenBank/DDBJ whole genome shotgun (WGS) entry which is preliminary data.</text>
</comment>
<dbReference type="Proteomes" id="UP001589691">
    <property type="component" value="Unassembled WGS sequence"/>
</dbReference>
<evidence type="ECO:0000313" key="3">
    <source>
        <dbReference type="Proteomes" id="UP001589691"/>
    </source>
</evidence>
<dbReference type="EMBL" id="JBHLZY010000025">
    <property type="protein sequence ID" value="MFB9770100.1"/>
    <property type="molecule type" value="Genomic_DNA"/>
</dbReference>
<accession>A0ABV5WVE4</accession>
<sequence>MAEVTENNQTTTDNGEQTESQATETTFTQSQLDSEADKRAAKAVETAKAKWEADTKQKLEDAKNEGAKLAKMSATEKAKAEEDARIKALDDREAELNARELSSSTTALLIDNDLPKGLTEPLVKLGDAKAISAVVASLKSVIGDEVNRRVNESLQSTPPTNGASALGSGKVTQEQFDRMTLAEKAGLRAKDPDEFNHLTGGI</sequence>
<organism evidence="2 3">
    <name type="scientific">Lactiplantibacillus modestisalitolerans</name>
    <dbReference type="NCBI Taxonomy" id="1457219"/>
    <lineage>
        <taxon>Bacteria</taxon>
        <taxon>Bacillati</taxon>
        <taxon>Bacillota</taxon>
        <taxon>Bacilli</taxon>
        <taxon>Lactobacillales</taxon>
        <taxon>Lactobacillaceae</taxon>
        <taxon>Lactiplantibacillus</taxon>
    </lineage>
</organism>
<feature type="compositionally biased region" description="Basic and acidic residues" evidence="1">
    <location>
        <begin position="35"/>
        <end position="81"/>
    </location>
</feature>
<feature type="compositionally biased region" description="Polar residues" evidence="1">
    <location>
        <begin position="152"/>
        <end position="163"/>
    </location>
</feature>
<reference evidence="2 3" key="1">
    <citation type="submission" date="2024-09" db="EMBL/GenBank/DDBJ databases">
        <authorList>
            <person name="Sun Q."/>
            <person name="Mori K."/>
        </authorList>
    </citation>
    <scope>NUCLEOTIDE SEQUENCE [LARGE SCALE GENOMIC DNA]</scope>
    <source>
        <strain evidence="2 3">TBRC 4576</strain>
    </source>
</reference>
<protein>
    <submittedName>
        <fullName evidence="2">DUF4355 domain-containing protein</fullName>
    </submittedName>
</protein>
<keyword evidence="3" id="KW-1185">Reference proteome</keyword>
<feature type="compositionally biased region" description="Polar residues" evidence="1">
    <location>
        <begin position="1"/>
        <end position="33"/>
    </location>
</feature>
<dbReference type="InterPro" id="IPR025580">
    <property type="entry name" value="Gp46"/>
</dbReference>
<name>A0ABV5WVE4_9LACO</name>
<feature type="region of interest" description="Disordered" evidence="1">
    <location>
        <begin position="1"/>
        <end position="81"/>
    </location>
</feature>
<feature type="region of interest" description="Disordered" evidence="1">
    <location>
        <begin position="150"/>
        <end position="172"/>
    </location>
</feature>
<proteinExistence type="predicted"/>
<evidence type="ECO:0000313" key="2">
    <source>
        <dbReference type="EMBL" id="MFB9770100.1"/>
    </source>
</evidence>
<dbReference type="RefSeq" id="WP_137642120.1">
    <property type="nucleotide sequence ID" value="NZ_BJEA01000004.1"/>
</dbReference>